<comment type="caution">
    <text evidence="1">The sequence shown here is derived from an EMBL/GenBank/DDBJ whole genome shotgun (WGS) entry which is preliminary data.</text>
</comment>
<name>A0ACB8T540_9AGAM</name>
<sequence>MSDPDTTLAEVEMPVKSVAIRDAAAPFDDTARADIILRSSDGVDFRVYKNILSLASPVFGTMFSLPQPAEPYDGGDEVRHGLPVLPLTEDAHTLNIVLRWCYPVAVPRLTSLSVIRCVFQAAHKYAMDDLCDSVELDLLGAMDADPLGVFAVATSFGLETSAAQAATRTLQLPLAALHSPELHRISSGQYYALLAYRLTCGVAARDVALSKSWFNLDLYSDIVTLGGDMDLCKRCCVEDGQTDWYAPRFVWSYLRHAGTLLLHHPYGEAVKSAEVAPSRRERRCEQCRVNRFRDFHLFMEHFAREVDSAVAQVSVPRFY</sequence>
<proteinExistence type="predicted"/>
<reference evidence="1" key="1">
    <citation type="submission" date="2021-03" db="EMBL/GenBank/DDBJ databases">
        <authorList>
            <consortium name="DOE Joint Genome Institute"/>
            <person name="Ahrendt S."/>
            <person name="Looney B.P."/>
            <person name="Miyauchi S."/>
            <person name="Morin E."/>
            <person name="Drula E."/>
            <person name="Courty P.E."/>
            <person name="Chicoki N."/>
            <person name="Fauchery L."/>
            <person name="Kohler A."/>
            <person name="Kuo A."/>
            <person name="Labutti K."/>
            <person name="Pangilinan J."/>
            <person name="Lipzen A."/>
            <person name="Riley R."/>
            <person name="Andreopoulos W."/>
            <person name="He G."/>
            <person name="Johnson J."/>
            <person name="Barry K.W."/>
            <person name="Grigoriev I.V."/>
            <person name="Nagy L."/>
            <person name="Hibbett D."/>
            <person name="Henrissat B."/>
            <person name="Matheny P.B."/>
            <person name="Labbe J."/>
            <person name="Martin F."/>
        </authorList>
    </citation>
    <scope>NUCLEOTIDE SEQUENCE</scope>
    <source>
        <strain evidence="1">HHB10654</strain>
    </source>
</reference>
<keyword evidence="2" id="KW-1185">Reference proteome</keyword>
<dbReference type="Proteomes" id="UP000814140">
    <property type="component" value="Unassembled WGS sequence"/>
</dbReference>
<reference evidence="1" key="2">
    <citation type="journal article" date="2022" name="New Phytol.">
        <title>Evolutionary transition to the ectomycorrhizal habit in the genomes of a hyperdiverse lineage of mushroom-forming fungi.</title>
        <authorList>
            <person name="Looney B."/>
            <person name="Miyauchi S."/>
            <person name="Morin E."/>
            <person name="Drula E."/>
            <person name="Courty P.E."/>
            <person name="Kohler A."/>
            <person name="Kuo A."/>
            <person name="LaButti K."/>
            <person name="Pangilinan J."/>
            <person name="Lipzen A."/>
            <person name="Riley R."/>
            <person name="Andreopoulos W."/>
            <person name="He G."/>
            <person name="Johnson J."/>
            <person name="Nolan M."/>
            <person name="Tritt A."/>
            <person name="Barry K.W."/>
            <person name="Grigoriev I.V."/>
            <person name="Nagy L.G."/>
            <person name="Hibbett D."/>
            <person name="Henrissat B."/>
            <person name="Matheny P.B."/>
            <person name="Labbe J."/>
            <person name="Martin F.M."/>
        </authorList>
    </citation>
    <scope>NUCLEOTIDE SEQUENCE</scope>
    <source>
        <strain evidence="1">HHB10654</strain>
    </source>
</reference>
<protein>
    <submittedName>
        <fullName evidence="1">Uncharacterized protein</fullName>
    </submittedName>
</protein>
<evidence type="ECO:0000313" key="1">
    <source>
        <dbReference type="EMBL" id="KAI0063632.1"/>
    </source>
</evidence>
<accession>A0ACB8T540</accession>
<organism evidence="1 2">
    <name type="scientific">Artomyces pyxidatus</name>
    <dbReference type="NCBI Taxonomy" id="48021"/>
    <lineage>
        <taxon>Eukaryota</taxon>
        <taxon>Fungi</taxon>
        <taxon>Dikarya</taxon>
        <taxon>Basidiomycota</taxon>
        <taxon>Agaricomycotina</taxon>
        <taxon>Agaricomycetes</taxon>
        <taxon>Russulales</taxon>
        <taxon>Auriscalpiaceae</taxon>
        <taxon>Artomyces</taxon>
    </lineage>
</organism>
<gene>
    <name evidence="1" type="ORF">BV25DRAFT_1837583</name>
</gene>
<dbReference type="EMBL" id="MU277202">
    <property type="protein sequence ID" value="KAI0063632.1"/>
    <property type="molecule type" value="Genomic_DNA"/>
</dbReference>
<evidence type="ECO:0000313" key="2">
    <source>
        <dbReference type="Proteomes" id="UP000814140"/>
    </source>
</evidence>